<dbReference type="GeneID" id="54560009"/>
<keyword evidence="3" id="KW-1185">Reference proteome</keyword>
<sequence length="285" mass="31935">MAIIKDQIARMKGSRPLQGTSHEVTRRIKSAREATAEIRVPTEEMSKAKAEQYRRHFDAARNFEDEDDGWLHVDTNTARPSHVTHHSLTSPRQSSPHSNSHSKVSTLRSTANIFSPQSNPNENTHVSSPLASRSQLKPTAPKWVSQSQNASPTGHSPFTAPTANAPSFVPGTYSTAKGGYQANDEEEGPPRLRDAVARERELIGQQLRDRALARARRTAMQEEESERHRMKAGRGEGDYYSSGSPRRMDEKIPWGVVAHPTGQRPWRRNRNFRVRGRGSFGRSVD</sequence>
<evidence type="ECO:0000313" key="2">
    <source>
        <dbReference type="EMBL" id="KAF2166691.1"/>
    </source>
</evidence>
<accession>A0A6A6CI41</accession>
<dbReference type="RefSeq" id="XP_033667580.1">
    <property type="nucleotide sequence ID" value="XM_033806737.1"/>
</dbReference>
<feature type="region of interest" description="Disordered" evidence="1">
    <location>
        <begin position="81"/>
        <end position="190"/>
    </location>
</feature>
<feature type="region of interest" description="Disordered" evidence="1">
    <location>
        <begin position="1"/>
        <end position="25"/>
    </location>
</feature>
<evidence type="ECO:0000256" key="1">
    <source>
        <dbReference type="SAM" id="MobiDB-lite"/>
    </source>
</evidence>
<name>A0A6A6CI41_ZASCE</name>
<feature type="compositionally biased region" description="Polar residues" evidence="1">
    <location>
        <begin position="106"/>
        <end position="137"/>
    </location>
</feature>
<organism evidence="2 3">
    <name type="scientific">Zasmidium cellare ATCC 36951</name>
    <dbReference type="NCBI Taxonomy" id="1080233"/>
    <lineage>
        <taxon>Eukaryota</taxon>
        <taxon>Fungi</taxon>
        <taxon>Dikarya</taxon>
        <taxon>Ascomycota</taxon>
        <taxon>Pezizomycotina</taxon>
        <taxon>Dothideomycetes</taxon>
        <taxon>Dothideomycetidae</taxon>
        <taxon>Mycosphaerellales</taxon>
        <taxon>Mycosphaerellaceae</taxon>
        <taxon>Zasmidium</taxon>
    </lineage>
</organism>
<protein>
    <submittedName>
        <fullName evidence="2">Uncharacterized protein</fullName>
    </submittedName>
</protein>
<gene>
    <name evidence="2" type="ORF">M409DRAFT_23320</name>
</gene>
<reference evidence="2" key="1">
    <citation type="journal article" date="2020" name="Stud. Mycol.">
        <title>101 Dothideomycetes genomes: a test case for predicting lifestyles and emergence of pathogens.</title>
        <authorList>
            <person name="Haridas S."/>
            <person name="Albert R."/>
            <person name="Binder M."/>
            <person name="Bloem J."/>
            <person name="Labutti K."/>
            <person name="Salamov A."/>
            <person name="Andreopoulos B."/>
            <person name="Baker S."/>
            <person name="Barry K."/>
            <person name="Bills G."/>
            <person name="Bluhm B."/>
            <person name="Cannon C."/>
            <person name="Castanera R."/>
            <person name="Culley D."/>
            <person name="Daum C."/>
            <person name="Ezra D."/>
            <person name="Gonzalez J."/>
            <person name="Henrissat B."/>
            <person name="Kuo A."/>
            <person name="Liang C."/>
            <person name="Lipzen A."/>
            <person name="Lutzoni F."/>
            <person name="Magnuson J."/>
            <person name="Mondo S."/>
            <person name="Nolan M."/>
            <person name="Ohm R."/>
            <person name="Pangilinan J."/>
            <person name="Park H.-J."/>
            <person name="Ramirez L."/>
            <person name="Alfaro M."/>
            <person name="Sun H."/>
            <person name="Tritt A."/>
            <person name="Yoshinaga Y."/>
            <person name="Zwiers L.-H."/>
            <person name="Turgeon B."/>
            <person name="Goodwin S."/>
            <person name="Spatafora J."/>
            <person name="Crous P."/>
            <person name="Grigoriev I."/>
        </authorList>
    </citation>
    <scope>NUCLEOTIDE SEQUENCE</scope>
    <source>
        <strain evidence="2">ATCC 36951</strain>
    </source>
</reference>
<feature type="compositionally biased region" description="Low complexity" evidence="1">
    <location>
        <begin position="90"/>
        <end position="105"/>
    </location>
</feature>
<dbReference type="AlphaFoldDB" id="A0A6A6CI41"/>
<proteinExistence type="predicted"/>
<dbReference type="EMBL" id="ML993596">
    <property type="protein sequence ID" value="KAF2166691.1"/>
    <property type="molecule type" value="Genomic_DNA"/>
</dbReference>
<evidence type="ECO:0000313" key="3">
    <source>
        <dbReference type="Proteomes" id="UP000799537"/>
    </source>
</evidence>
<dbReference type="Proteomes" id="UP000799537">
    <property type="component" value="Unassembled WGS sequence"/>
</dbReference>
<feature type="region of interest" description="Disordered" evidence="1">
    <location>
        <begin position="218"/>
        <end position="247"/>
    </location>
</feature>
<feature type="compositionally biased region" description="Polar residues" evidence="1">
    <location>
        <begin position="144"/>
        <end position="165"/>
    </location>
</feature>